<keyword evidence="9" id="KW-0012">Acyltransferase</keyword>
<dbReference type="GO" id="GO:0005737">
    <property type="term" value="C:cytoplasm"/>
    <property type="evidence" value="ECO:0007669"/>
    <property type="project" value="UniProtKB-SubCell"/>
</dbReference>
<evidence type="ECO:0000259" key="13">
    <source>
        <dbReference type="PROSITE" id="PS51186"/>
    </source>
</evidence>
<evidence type="ECO:0000256" key="7">
    <source>
        <dbReference type="ARBA" id="ARBA00022679"/>
    </source>
</evidence>
<feature type="compositionally biased region" description="Polar residues" evidence="12">
    <location>
        <begin position="10"/>
        <end position="21"/>
    </location>
</feature>
<feature type="region of interest" description="Disordered" evidence="12">
    <location>
        <begin position="1"/>
        <end position="35"/>
    </location>
</feature>
<evidence type="ECO:0000313" key="14">
    <source>
        <dbReference type="EMBL" id="CAD8619081.1"/>
    </source>
</evidence>
<dbReference type="GO" id="GO:0005634">
    <property type="term" value="C:nucleus"/>
    <property type="evidence" value="ECO:0007669"/>
    <property type="project" value="UniProtKB-SubCell"/>
</dbReference>
<protein>
    <recommendedName>
        <fullName evidence="5">N-alpha-acetyltransferase 40</fullName>
        <ecNumber evidence="4">2.3.1.257</ecNumber>
    </recommendedName>
</protein>
<dbReference type="InterPro" id="IPR039949">
    <property type="entry name" value="NAA40"/>
</dbReference>
<evidence type="ECO:0000256" key="10">
    <source>
        <dbReference type="ARBA" id="ARBA00047821"/>
    </source>
</evidence>
<dbReference type="PANTHER" id="PTHR20531:SF1">
    <property type="entry name" value="N-ALPHA-ACETYLTRANSFERASE 40"/>
    <property type="match status" value="1"/>
</dbReference>
<keyword evidence="7" id="KW-0808">Transferase</keyword>
<accession>A0A7S0LR13</accession>
<evidence type="ECO:0000256" key="5">
    <source>
        <dbReference type="ARBA" id="ARBA00015043"/>
    </source>
</evidence>
<comment type="subcellular location">
    <subcellularLocation>
        <location evidence="2">Cytoplasm</location>
    </subcellularLocation>
    <subcellularLocation>
        <location evidence="1">Nucleus</location>
    </subcellularLocation>
</comment>
<dbReference type="AlphaFoldDB" id="A0A7S0LR13"/>
<dbReference type="InterPro" id="IPR016181">
    <property type="entry name" value="Acyl_CoA_acyltransferase"/>
</dbReference>
<comment type="similarity">
    <text evidence="3">Belongs to the acetyltransferase family. NAA40 subfamily.</text>
</comment>
<dbReference type="GO" id="GO:1990189">
    <property type="term" value="F:protein N-terminal-serine acetyltransferase activity"/>
    <property type="evidence" value="ECO:0007669"/>
    <property type="project" value="UniProtKB-EC"/>
</dbReference>
<dbReference type="PANTHER" id="PTHR20531">
    <property type="entry name" value="N-ALPHA-ACETYLTRANSFERASE 40"/>
    <property type="match status" value="1"/>
</dbReference>
<dbReference type="Gene3D" id="3.40.630.30">
    <property type="match status" value="1"/>
</dbReference>
<feature type="domain" description="N-acetyltransferase" evidence="13">
    <location>
        <begin position="109"/>
        <end position="254"/>
    </location>
</feature>
<keyword evidence="6" id="KW-0963">Cytoplasm</keyword>
<dbReference type="CDD" id="cd04301">
    <property type="entry name" value="NAT_SF"/>
    <property type="match status" value="1"/>
</dbReference>
<proteinExistence type="inferred from homology"/>
<dbReference type="GO" id="GO:0010485">
    <property type="term" value="F:histone H4 acetyltransferase activity"/>
    <property type="evidence" value="ECO:0007669"/>
    <property type="project" value="InterPro"/>
</dbReference>
<name>A0A7S0LR13_9EUKA</name>
<evidence type="ECO:0000256" key="9">
    <source>
        <dbReference type="ARBA" id="ARBA00023315"/>
    </source>
</evidence>
<organism evidence="14">
    <name type="scientific">Coccolithus braarudii</name>
    <dbReference type="NCBI Taxonomy" id="221442"/>
    <lineage>
        <taxon>Eukaryota</taxon>
        <taxon>Haptista</taxon>
        <taxon>Haptophyta</taxon>
        <taxon>Prymnesiophyceae</taxon>
        <taxon>Coccolithales</taxon>
        <taxon>Coccolithaceae</taxon>
        <taxon>Coccolithus</taxon>
    </lineage>
</organism>
<dbReference type="InterPro" id="IPR000182">
    <property type="entry name" value="GNAT_dom"/>
</dbReference>
<comment type="catalytic activity">
    <reaction evidence="11">
        <text>N-terminal L-seryl-[histone H4] + acetyl-CoA = N-terminal N(alpha)-acetyl-L-seryl-[histone H4] + CoA + H(+)</text>
        <dbReference type="Rhea" id="RHEA:50596"/>
        <dbReference type="Rhea" id="RHEA-COMP:12740"/>
        <dbReference type="Rhea" id="RHEA-COMP:12743"/>
        <dbReference type="ChEBI" id="CHEBI:15378"/>
        <dbReference type="ChEBI" id="CHEBI:57287"/>
        <dbReference type="ChEBI" id="CHEBI:57288"/>
        <dbReference type="ChEBI" id="CHEBI:64738"/>
        <dbReference type="ChEBI" id="CHEBI:83690"/>
        <dbReference type="EC" id="2.3.1.257"/>
    </reaction>
</comment>
<reference evidence="14" key="1">
    <citation type="submission" date="2021-01" db="EMBL/GenBank/DDBJ databases">
        <authorList>
            <person name="Corre E."/>
            <person name="Pelletier E."/>
            <person name="Niang G."/>
            <person name="Scheremetjew M."/>
            <person name="Finn R."/>
            <person name="Kale V."/>
            <person name="Holt S."/>
            <person name="Cochrane G."/>
            <person name="Meng A."/>
            <person name="Brown T."/>
            <person name="Cohen L."/>
        </authorList>
    </citation>
    <scope>NUCLEOTIDE SEQUENCE</scope>
    <source>
        <strain evidence="14">PLY182g</strain>
    </source>
</reference>
<dbReference type="PROSITE" id="PS51186">
    <property type="entry name" value="GNAT"/>
    <property type="match status" value="1"/>
</dbReference>
<evidence type="ECO:0000256" key="1">
    <source>
        <dbReference type="ARBA" id="ARBA00004123"/>
    </source>
</evidence>
<dbReference type="EC" id="2.3.1.257" evidence="4"/>
<evidence type="ECO:0000256" key="2">
    <source>
        <dbReference type="ARBA" id="ARBA00004496"/>
    </source>
</evidence>
<sequence>MSRNAVGPSSVPTLAKNQKGTSSRKKQARRDRLTRTKERAALVNAANAQHDLLSGHDTFRTYTCNDLDVRVEDSVGPALSETDIDECIALLRANMAELYKNSSWGWDEDEKRAGLVEPASRLVLLREQPQPSVSDAPDDDWVLVDHPEKLDAPPRARIVGFLHLQFVIENEKPVLYVLELQLMQEVREKGLGKFLMHFAEVIARQHGMEALMLTVFKSNKKAFDYYRQKLRYNIDASSPSKWNREADYEILSKPVDEQVSARSS</sequence>
<gene>
    <name evidence="14" type="ORF">CPEL01642_LOCUS22462</name>
</gene>
<keyword evidence="8" id="KW-0539">Nucleus</keyword>
<evidence type="ECO:0000256" key="4">
    <source>
        <dbReference type="ARBA" id="ARBA00012950"/>
    </source>
</evidence>
<dbReference type="GO" id="GO:0043998">
    <property type="term" value="F:histone H2A acetyltransferase activity"/>
    <property type="evidence" value="ECO:0007669"/>
    <property type="project" value="InterPro"/>
</dbReference>
<evidence type="ECO:0000256" key="3">
    <source>
        <dbReference type="ARBA" id="ARBA00008870"/>
    </source>
</evidence>
<evidence type="ECO:0000256" key="12">
    <source>
        <dbReference type="SAM" id="MobiDB-lite"/>
    </source>
</evidence>
<dbReference type="Pfam" id="PF00583">
    <property type="entry name" value="Acetyltransf_1"/>
    <property type="match status" value="1"/>
</dbReference>
<dbReference type="EMBL" id="HBEY01046800">
    <property type="protein sequence ID" value="CAD8619081.1"/>
    <property type="molecule type" value="Transcribed_RNA"/>
</dbReference>
<dbReference type="SUPFAM" id="SSF55729">
    <property type="entry name" value="Acyl-CoA N-acyltransferases (Nat)"/>
    <property type="match status" value="1"/>
</dbReference>
<evidence type="ECO:0000256" key="8">
    <source>
        <dbReference type="ARBA" id="ARBA00023242"/>
    </source>
</evidence>
<evidence type="ECO:0000256" key="6">
    <source>
        <dbReference type="ARBA" id="ARBA00022490"/>
    </source>
</evidence>
<comment type="catalytic activity">
    <reaction evidence="10">
        <text>N-terminal L-seryl-[histone H2A] + acetyl-CoA = N-terminal N(alpha)-acetyl-L-seryl-[histone H2A] + CoA + H(+)</text>
        <dbReference type="Rhea" id="RHEA:50600"/>
        <dbReference type="Rhea" id="RHEA-COMP:12742"/>
        <dbReference type="Rhea" id="RHEA-COMP:12744"/>
        <dbReference type="ChEBI" id="CHEBI:15378"/>
        <dbReference type="ChEBI" id="CHEBI:57287"/>
        <dbReference type="ChEBI" id="CHEBI:57288"/>
        <dbReference type="ChEBI" id="CHEBI:64738"/>
        <dbReference type="ChEBI" id="CHEBI:83690"/>
        <dbReference type="EC" id="2.3.1.257"/>
    </reaction>
</comment>
<evidence type="ECO:0000256" key="11">
    <source>
        <dbReference type="ARBA" id="ARBA00049524"/>
    </source>
</evidence>